<dbReference type="GO" id="GO:0006097">
    <property type="term" value="P:glyoxylate cycle"/>
    <property type="evidence" value="ECO:0007669"/>
    <property type="project" value="UniProtKB-UniRule"/>
</dbReference>
<dbReference type="GO" id="GO:0006006">
    <property type="term" value="P:glucose metabolic process"/>
    <property type="evidence" value="ECO:0007669"/>
    <property type="project" value="InterPro"/>
</dbReference>
<dbReference type="NCBIfam" id="NF002804">
    <property type="entry name" value="PRK02946.1"/>
    <property type="match status" value="1"/>
</dbReference>
<dbReference type="AlphaFoldDB" id="A0AB39X4P8"/>
<gene>
    <name evidence="11 14" type="primary">aceK</name>
    <name evidence="14" type="ORF">AB8S08_09560</name>
</gene>
<keyword evidence="1 11" id="KW-0329">Glyoxylate bypass</keyword>
<evidence type="ECO:0000256" key="10">
    <source>
        <dbReference type="ARBA" id="ARBA00022912"/>
    </source>
</evidence>
<evidence type="ECO:0000256" key="2">
    <source>
        <dbReference type="ARBA" id="ARBA00022490"/>
    </source>
</evidence>
<dbReference type="GO" id="GO:0016208">
    <property type="term" value="F:AMP binding"/>
    <property type="evidence" value="ECO:0007669"/>
    <property type="project" value="TreeGrafter"/>
</dbReference>
<evidence type="ECO:0000256" key="8">
    <source>
        <dbReference type="ARBA" id="ARBA00022801"/>
    </source>
</evidence>
<dbReference type="Pfam" id="PF20423">
    <property type="entry name" value="AceK_regulatory"/>
    <property type="match status" value="1"/>
</dbReference>
<keyword evidence="6 11" id="KW-0547">Nucleotide-binding</keyword>
<dbReference type="GO" id="GO:0005737">
    <property type="term" value="C:cytoplasm"/>
    <property type="evidence" value="ECO:0007669"/>
    <property type="project" value="UniProtKB-SubCell"/>
</dbReference>
<evidence type="ECO:0000256" key="11">
    <source>
        <dbReference type="HAMAP-Rule" id="MF_00747"/>
    </source>
</evidence>
<proteinExistence type="inferred from homology"/>
<dbReference type="PANTHER" id="PTHR39559">
    <property type="match status" value="1"/>
</dbReference>
<sequence length="585" mass="67400">MTTTTDLPTLYARKILQGFHRHYSVFQEVTAAARQRFADGDWHAGQYAATARISFYDIRVRETTKALAELTQLQLDEQVWLATRQLYQDYLQFHPQAELAETFYNSVFCNLFHHRYFNNAYIFVETTLSDAIPLAVETEYRSYFPVVTGMHRTLAQIMQEVDLGAPFADLSEDIRLLRKAFREQTASQQVNAYQLRIDVLKAPFFRNKAAYVVGRIVSSQRSYPFIVPVLRDEHGHLYLDALITDVDQMAIIFGFARSYFMVQTKAPSALVRFLKDLMPKKTLAELYSAIGLHKQSKTEFYRDFLHHLAASNDQLVAAAGIKGMVMTVFTLPSYPYVFKVIKDTFGGGKSIDRQTVIDRYRMVKRHDRAGRMADTYEFANVAIPLARIAPDLLQELQSTVAGSLSMDGEQLIISQLFVERRMTPLNIFLDYASNAEIEAAMKDYGQAIKDMLAANIFPGDMLLKNFGLTRHKRVVFYDYDEVQYLTEMNFRQLPKPQTYEQQLAAEPWYSVAPNDVFPEQLTTFAVPQPHLRSMLMKHHPELVDASYWQQQQQDIRTGVISDVFPYPEAVRFVRCVRTAAEQDKR</sequence>
<dbReference type="GO" id="GO:0004674">
    <property type="term" value="F:protein serine/threonine kinase activity"/>
    <property type="evidence" value="ECO:0007669"/>
    <property type="project" value="UniProtKB-KW"/>
</dbReference>
<dbReference type="HAMAP" id="MF_00747">
    <property type="entry name" value="AceK"/>
    <property type="match status" value="1"/>
</dbReference>
<dbReference type="EC" id="2.7.11.5" evidence="11"/>
<feature type="domain" description="Isocitrate dehydrogenase kinase/phosphatase (AceK) kinase" evidence="12">
    <location>
        <begin position="313"/>
        <end position="568"/>
    </location>
</feature>
<feature type="binding site" evidence="11">
    <location>
        <begin position="318"/>
        <end position="324"/>
    </location>
    <ligand>
        <name>ATP</name>
        <dbReference type="ChEBI" id="CHEBI:30616"/>
    </ligand>
</feature>
<accession>A0AB39X4P8</accession>
<evidence type="ECO:0000256" key="4">
    <source>
        <dbReference type="ARBA" id="ARBA00022532"/>
    </source>
</evidence>
<keyword evidence="8 11" id="KW-0378">Hydrolase</keyword>
<protein>
    <recommendedName>
        <fullName evidence="11">Isocitrate dehydrogenase kinase/phosphatase</fullName>
        <shortName evidence="11">IDH kinase/phosphatase</shortName>
        <shortName evidence="11">IDHK/P</shortName>
        <ecNumber evidence="11">2.7.11.5</ecNumber>
        <ecNumber evidence="11">3.1.3.-</ecNumber>
    </recommendedName>
</protein>
<name>A0AB39X4P8_9GAMM</name>
<comment type="subcellular location">
    <subcellularLocation>
        <location evidence="11">Cytoplasm</location>
    </subcellularLocation>
</comment>
<dbReference type="InterPro" id="IPR010452">
    <property type="entry name" value="Isocitrate_DH_AceK"/>
</dbReference>
<reference evidence="14" key="1">
    <citation type="submission" date="2024-07" db="EMBL/GenBank/DDBJ databases">
        <title>Whole genome sequence of bacterial strains from algal surface.</title>
        <authorList>
            <person name="Kumar P."/>
        </authorList>
    </citation>
    <scope>NUCLEOTIDE SEQUENCE</scope>
    <source>
        <strain evidence="14">PP-1MA</strain>
    </source>
</reference>
<organism evidence="14">
    <name type="scientific">Pseudidiomarina sp. PP-1MA</name>
    <dbReference type="NCBI Taxonomy" id="3237706"/>
    <lineage>
        <taxon>Bacteria</taxon>
        <taxon>Pseudomonadati</taxon>
        <taxon>Pseudomonadota</taxon>
        <taxon>Gammaproteobacteria</taxon>
        <taxon>Alteromonadales</taxon>
        <taxon>Idiomarinaceae</taxon>
        <taxon>Pseudidiomarina</taxon>
    </lineage>
</organism>
<keyword evidence="2 11" id="KW-0963">Cytoplasm</keyword>
<evidence type="ECO:0000313" key="14">
    <source>
        <dbReference type="EMBL" id="XDV09001.1"/>
    </source>
</evidence>
<dbReference type="GO" id="GO:0005524">
    <property type="term" value="F:ATP binding"/>
    <property type="evidence" value="ECO:0007669"/>
    <property type="project" value="UniProtKB-UniRule"/>
</dbReference>
<dbReference type="GO" id="GO:0008772">
    <property type="term" value="F:[isocitrate dehydrogenase (NADP+)] kinase activity"/>
    <property type="evidence" value="ECO:0007669"/>
    <property type="project" value="UniProtKB-UniRule"/>
</dbReference>
<dbReference type="PANTHER" id="PTHR39559:SF1">
    <property type="entry name" value="ISOCITRATE DEHYDROGENASE KINASE_PHOSPHATASE"/>
    <property type="match status" value="1"/>
</dbReference>
<comment type="catalytic activity">
    <reaction evidence="11">
        <text>L-seryl-[isocitrate dehydrogenase] + ATP = O-phospho-L-seryl-[isocitrate dehydrogenase] + ADP + H(+)</text>
        <dbReference type="Rhea" id="RHEA:43540"/>
        <dbReference type="Rhea" id="RHEA-COMP:10605"/>
        <dbReference type="Rhea" id="RHEA-COMP:10606"/>
        <dbReference type="ChEBI" id="CHEBI:15378"/>
        <dbReference type="ChEBI" id="CHEBI:29999"/>
        <dbReference type="ChEBI" id="CHEBI:30616"/>
        <dbReference type="ChEBI" id="CHEBI:83421"/>
        <dbReference type="ChEBI" id="CHEBI:456216"/>
        <dbReference type="EC" id="2.7.11.5"/>
    </reaction>
</comment>
<keyword evidence="5 11" id="KW-0808">Transferase</keyword>
<feature type="domain" description="Isocitrate dehydrogenase kinase/phosphatase (AceK) regulatory" evidence="13">
    <location>
        <begin position="12"/>
        <end position="312"/>
    </location>
</feature>
<dbReference type="EC" id="3.1.3.-" evidence="11"/>
<evidence type="ECO:0000259" key="12">
    <source>
        <dbReference type="Pfam" id="PF06315"/>
    </source>
</evidence>
<evidence type="ECO:0000259" key="13">
    <source>
        <dbReference type="Pfam" id="PF20423"/>
    </source>
</evidence>
<comment type="similarity">
    <text evidence="11">Belongs to the AceK family.</text>
</comment>
<dbReference type="InterPro" id="IPR046855">
    <property type="entry name" value="AceK_kinase"/>
</dbReference>
<dbReference type="GO" id="GO:0006099">
    <property type="term" value="P:tricarboxylic acid cycle"/>
    <property type="evidence" value="ECO:0007669"/>
    <property type="project" value="UniProtKB-UniRule"/>
</dbReference>
<feature type="active site" evidence="11">
    <location>
        <position position="374"/>
    </location>
</feature>
<keyword evidence="7 11" id="KW-0418">Kinase</keyword>
<dbReference type="RefSeq" id="WP_369742595.1">
    <property type="nucleotide sequence ID" value="NZ_CP165718.1"/>
</dbReference>
<keyword evidence="9 11" id="KW-0067">ATP-binding</keyword>
<dbReference type="PIRSF" id="PIRSF000719">
    <property type="entry name" value="AceK"/>
    <property type="match status" value="1"/>
</dbReference>
<evidence type="ECO:0000256" key="1">
    <source>
        <dbReference type="ARBA" id="ARBA00022435"/>
    </source>
</evidence>
<keyword evidence="4 11" id="KW-0816">Tricarboxylic acid cycle</keyword>
<evidence type="ECO:0000256" key="6">
    <source>
        <dbReference type="ARBA" id="ARBA00022741"/>
    </source>
</evidence>
<feature type="binding site" evidence="11">
    <location>
        <position position="339"/>
    </location>
    <ligand>
        <name>ATP</name>
        <dbReference type="ChEBI" id="CHEBI:30616"/>
    </ligand>
</feature>
<evidence type="ECO:0000256" key="5">
    <source>
        <dbReference type="ARBA" id="ARBA00022679"/>
    </source>
</evidence>
<evidence type="ECO:0000256" key="9">
    <source>
        <dbReference type="ARBA" id="ARBA00022840"/>
    </source>
</evidence>
<evidence type="ECO:0000256" key="3">
    <source>
        <dbReference type="ARBA" id="ARBA00022527"/>
    </source>
</evidence>
<dbReference type="GO" id="GO:0004721">
    <property type="term" value="F:phosphoprotein phosphatase activity"/>
    <property type="evidence" value="ECO:0007669"/>
    <property type="project" value="UniProtKB-KW"/>
</dbReference>
<comment type="function">
    <text evidence="11">Bifunctional enzyme which can phosphorylate or dephosphorylate isocitrate dehydrogenase (IDH) on a specific serine residue. This is a regulatory mechanism which enables bacteria to bypass the Krebs cycle via the glyoxylate shunt in response to the source of carbon. When bacteria are grown on glucose, IDH is fully active and unphosphorylated, but when grown on acetate or ethanol, the activity of IDH declines drastically concomitant with its phosphorylation.</text>
</comment>
<dbReference type="InterPro" id="IPR046854">
    <property type="entry name" value="AceK_regulatory"/>
</dbReference>
<keyword evidence="3 11" id="KW-0723">Serine/threonine-protein kinase</keyword>
<dbReference type="Pfam" id="PF06315">
    <property type="entry name" value="AceK_kinase"/>
    <property type="match status" value="1"/>
</dbReference>
<dbReference type="EMBL" id="CP165718">
    <property type="protein sequence ID" value="XDV09001.1"/>
    <property type="molecule type" value="Genomic_DNA"/>
</dbReference>
<evidence type="ECO:0000256" key="7">
    <source>
        <dbReference type="ARBA" id="ARBA00022777"/>
    </source>
</evidence>
<keyword evidence="10 11" id="KW-0904">Protein phosphatase</keyword>